<dbReference type="Proteomes" id="UP000660729">
    <property type="component" value="Unassembled WGS sequence"/>
</dbReference>
<dbReference type="PANTHER" id="PTHR38046">
    <property type="entry name" value="CRYPTIC LOCI REGULATOR 2"/>
    <property type="match status" value="1"/>
</dbReference>
<proteinExistence type="predicted"/>
<evidence type="ECO:0000313" key="4">
    <source>
        <dbReference type="EMBL" id="KAF7186455.1"/>
    </source>
</evidence>
<dbReference type="Pfam" id="PF16761">
    <property type="entry name" value="Clr2_transil"/>
    <property type="match status" value="1"/>
</dbReference>
<feature type="region of interest" description="Disordered" evidence="1">
    <location>
        <begin position="179"/>
        <end position="244"/>
    </location>
</feature>
<feature type="region of interest" description="Disordered" evidence="1">
    <location>
        <begin position="23"/>
        <end position="44"/>
    </location>
</feature>
<dbReference type="GO" id="GO:0030466">
    <property type="term" value="P:silent mating-type cassette heterochromatin formation"/>
    <property type="evidence" value="ECO:0007669"/>
    <property type="project" value="TreeGrafter"/>
</dbReference>
<dbReference type="GO" id="GO:0031934">
    <property type="term" value="C:mating-type region heterochromatin"/>
    <property type="evidence" value="ECO:0007669"/>
    <property type="project" value="TreeGrafter"/>
</dbReference>
<dbReference type="GO" id="GO:0070824">
    <property type="term" value="C:SHREC complex"/>
    <property type="evidence" value="ECO:0007669"/>
    <property type="project" value="InterPro"/>
</dbReference>
<dbReference type="GO" id="GO:0033553">
    <property type="term" value="C:rDNA heterochromatin"/>
    <property type="evidence" value="ECO:0007669"/>
    <property type="project" value="TreeGrafter"/>
</dbReference>
<evidence type="ECO:0000259" key="3">
    <source>
        <dbReference type="Pfam" id="PF16761"/>
    </source>
</evidence>
<protein>
    <submittedName>
        <fullName evidence="4">Cryptic loci regulator 2</fullName>
    </submittedName>
</protein>
<sequence length="668" mass="75287">MARFYPIYVRRSDGKLEVVSKGKRRELNQPTDDQLDQRPDRDGVSDFYREVGADEGKHLDWRRKLGGMLARELAWKDKSGQDNGYILVTFPEQYRLYEHVKKTVVDGKLEVKSKTHAAGGNDRQDAYLYGHPAGRRKRFRSPNDFFPHLLWLCTDESGDPDNCSCKICSPEDLENVLPGAKLKNEKSSKTEPDSKDALRMQAGTQMARQTSQQAARSPQVQVQRPVSAQRQLSPTPLPPQKSPDQAMDARFKMFMYRPGELVWFKRGYAWGIGVVLRRWLETSNNTNTTFYQIQPLSYPSGNPGVHVKQGNEEMRPWLAWSVPAFTNKGLNDQQNPPKYETADWQGMASGRYGTGDLEVDGSIMAAKMIDSTYTLFGKDKVLQPEPGVQEVHYNGIFLGAEKIWAGDPVRLHIGTGTDVMVVHSIIERKRASPVNPQQVLEQATYFVGDVYQLATIPHQNVSVETPAAPNRNPHLPARLTEDLMDRNKCTVEVKRVASFWRLTSAQQQVDLNNVKGRWYEATLILAQLHPEVWAEQKRKGEIQEASLWMNSRGDCLNSNRSPSLPRIPRENNHRETRVEALGQAVPQNIQIVDGTDPPPPQNDEISDPIDIDPKFETADDQDTIRVSQPGGGNDGLVDDFMNLEGMDQESMPGFGQQYGSQGGGHGYF</sequence>
<feature type="domain" description="Cryptic loci regulator 2 C-terminal" evidence="2">
    <location>
        <begin position="392"/>
        <end position="520"/>
    </location>
</feature>
<dbReference type="PANTHER" id="PTHR38046:SF1">
    <property type="entry name" value="CRYPTIC LOCI REGULATOR 2"/>
    <property type="match status" value="1"/>
</dbReference>
<evidence type="ECO:0000313" key="5">
    <source>
        <dbReference type="Proteomes" id="UP000660729"/>
    </source>
</evidence>
<evidence type="ECO:0000259" key="2">
    <source>
        <dbReference type="Pfam" id="PF10383"/>
    </source>
</evidence>
<dbReference type="AlphaFoldDB" id="A0A8H6VGX3"/>
<reference evidence="4" key="1">
    <citation type="submission" date="2020-04" db="EMBL/GenBank/DDBJ databases">
        <title>Draft genome resource of the tomato pathogen Pseudocercospora fuligena.</title>
        <authorList>
            <person name="Zaccaron A."/>
        </authorList>
    </citation>
    <scope>NUCLEOTIDE SEQUENCE</scope>
    <source>
        <strain evidence="4">PF001</strain>
    </source>
</reference>
<dbReference type="Pfam" id="PF10383">
    <property type="entry name" value="Clr2"/>
    <property type="match status" value="1"/>
</dbReference>
<gene>
    <name evidence="4" type="ORF">HII31_12157</name>
</gene>
<keyword evidence="5" id="KW-1185">Reference proteome</keyword>
<comment type="caution">
    <text evidence="4">The sequence shown here is derived from an EMBL/GenBank/DDBJ whole genome shotgun (WGS) entry which is preliminary data.</text>
</comment>
<dbReference type="InterPro" id="IPR031915">
    <property type="entry name" value="Clr2_N"/>
</dbReference>
<feature type="compositionally biased region" description="Basic and acidic residues" evidence="1">
    <location>
        <begin position="182"/>
        <end position="198"/>
    </location>
</feature>
<dbReference type="OrthoDB" id="2421327at2759"/>
<dbReference type="EMBL" id="JABCIY010000252">
    <property type="protein sequence ID" value="KAF7186455.1"/>
    <property type="molecule type" value="Genomic_DNA"/>
</dbReference>
<evidence type="ECO:0000256" key="1">
    <source>
        <dbReference type="SAM" id="MobiDB-lite"/>
    </source>
</evidence>
<feature type="compositionally biased region" description="Basic and acidic residues" evidence="1">
    <location>
        <begin position="35"/>
        <end position="44"/>
    </location>
</feature>
<organism evidence="4 5">
    <name type="scientific">Pseudocercospora fuligena</name>
    <dbReference type="NCBI Taxonomy" id="685502"/>
    <lineage>
        <taxon>Eukaryota</taxon>
        <taxon>Fungi</taxon>
        <taxon>Dikarya</taxon>
        <taxon>Ascomycota</taxon>
        <taxon>Pezizomycotina</taxon>
        <taxon>Dothideomycetes</taxon>
        <taxon>Dothideomycetidae</taxon>
        <taxon>Mycosphaerellales</taxon>
        <taxon>Mycosphaerellaceae</taxon>
        <taxon>Pseudocercospora</taxon>
    </lineage>
</organism>
<feature type="domain" description="Cryptic loci regulator 2 N-terminal" evidence="3">
    <location>
        <begin position="85"/>
        <end position="168"/>
    </location>
</feature>
<name>A0A8H6VGX3_9PEZI</name>
<accession>A0A8H6VGX3</accession>
<feature type="compositionally biased region" description="Polar residues" evidence="1">
    <location>
        <begin position="202"/>
        <end position="234"/>
    </location>
</feature>
<dbReference type="InterPro" id="IPR018839">
    <property type="entry name" value="Tscrpt-silencing_Clr2_C"/>
</dbReference>
<dbReference type="InterPro" id="IPR038986">
    <property type="entry name" value="Clr2"/>
</dbReference>